<dbReference type="InterPro" id="IPR012340">
    <property type="entry name" value="NA-bd_OB-fold"/>
</dbReference>
<evidence type="ECO:0000259" key="1">
    <source>
        <dbReference type="Pfam" id="PF01796"/>
    </source>
</evidence>
<dbReference type="GO" id="GO:0016746">
    <property type="term" value="F:acyltransferase activity"/>
    <property type="evidence" value="ECO:0007669"/>
    <property type="project" value="InterPro"/>
</dbReference>
<dbReference type="InterPro" id="IPR052513">
    <property type="entry name" value="Thioester_dehydratase-like"/>
</dbReference>
<dbReference type="PANTHER" id="PTHR34075">
    <property type="entry name" value="BLR3430 PROTEIN"/>
    <property type="match status" value="1"/>
</dbReference>
<evidence type="ECO:0000313" key="2">
    <source>
        <dbReference type="EMBL" id="AEO27337.1"/>
    </source>
</evidence>
<dbReference type="Gene3D" id="3.40.47.10">
    <property type="match status" value="2"/>
</dbReference>
<reference evidence="2" key="1">
    <citation type="submission" date="2011-07" db="EMBL/GenBank/DDBJ databases">
        <title>Biodegradation of r-limonene and other terpenes by Pseudomonas sp. strain 19-rlim.</title>
        <authorList>
            <person name="Eaton R.W."/>
        </authorList>
    </citation>
    <scope>NUCLEOTIDE SEQUENCE</scope>
    <source>
        <strain evidence="2">19-rlim</strain>
    </source>
</reference>
<name>G3LGU4_9PSED</name>
<dbReference type="CDD" id="cd00827">
    <property type="entry name" value="init_cond_enzymes"/>
    <property type="match status" value="1"/>
</dbReference>
<dbReference type="SUPFAM" id="SSF53901">
    <property type="entry name" value="Thiolase-like"/>
    <property type="match status" value="2"/>
</dbReference>
<dbReference type="AlphaFoldDB" id="G3LGU4"/>
<proteinExistence type="predicted"/>
<sequence>MTTSHSVGITAYGVFLPRLRMARSAIAQAHAWAFPSMRGKGHKALCSWDEDSITLAVEAARDCLGARREKIGRLMLASTTAPFADLQNASTVATALGLPGQISCADLGGSTRAGLAGLVSELSNPEQRQRLVVASERRLARPASAQEMSYGSGAVAIQVGEGERLASYLGSESLSVPFIDHYRMNGQDYDYYAEERWIRDEGVGRLVPATVAALLKKTAVSAADISWFGLSGAPKGSDKLLGNKLGIGGATLLDDFQEGVGDIGAAHSLLQLADALEKAEPGQVIMLVAFGQGCDVALFRKEAGTRRPQRGVRGALGEGIEETSYLKMLSFAGELNVDWGPRSEVDTKASIAQQYRAHEQILSFTGGKCQGCGSIQFPSLPNCVNCGEADSQLPVSLADQRAQVATLSADWLQYYPAPPLYVGLVQFDNGARLLMEIVDVGKQELDVGTPLKMVFRVKANDRLRGYRRYFWKAVPAIESTPSIS</sequence>
<dbReference type="EMBL" id="JN379031">
    <property type="protein sequence ID" value="AEO27337.1"/>
    <property type="molecule type" value="Genomic_DNA"/>
</dbReference>
<dbReference type="InterPro" id="IPR002878">
    <property type="entry name" value="ChsH2_C"/>
</dbReference>
<feature type="domain" description="ChsH2 C-terminal OB-fold" evidence="1">
    <location>
        <begin position="416"/>
        <end position="456"/>
    </location>
</feature>
<dbReference type="Pfam" id="PF01796">
    <property type="entry name" value="OB_ChsH2_C"/>
    <property type="match status" value="1"/>
</dbReference>
<organism evidence="2">
    <name type="scientific">Pseudomonas sp. 19-rlim</name>
    <dbReference type="NCBI Taxonomy" id="1084570"/>
    <lineage>
        <taxon>Bacteria</taxon>
        <taxon>Pseudomonadati</taxon>
        <taxon>Pseudomonadota</taxon>
        <taxon>Gammaproteobacteria</taxon>
        <taxon>Pseudomonadales</taxon>
        <taxon>Pseudomonadaceae</taxon>
        <taxon>Pseudomonas</taxon>
    </lineage>
</organism>
<dbReference type="SUPFAM" id="SSF50249">
    <property type="entry name" value="Nucleic acid-binding proteins"/>
    <property type="match status" value="1"/>
</dbReference>
<dbReference type="PANTHER" id="PTHR34075:SF5">
    <property type="entry name" value="BLR3430 PROTEIN"/>
    <property type="match status" value="1"/>
</dbReference>
<dbReference type="InterPro" id="IPR016039">
    <property type="entry name" value="Thiolase-like"/>
</dbReference>
<accession>G3LGU4</accession>
<protein>
    <submittedName>
        <fullName evidence="2">Protein involved in R-limonene metabolism</fullName>
    </submittedName>
</protein>